<keyword evidence="1 5" id="KW-1277">Toxin-antitoxin system</keyword>
<dbReference type="EC" id="3.1.-.-" evidence="5"/>
<evidence type="ECO:0000256" key="3">
    <source>
        <dbReference type="ARBA" id="ARBA00022723"/>
    </source>
</evidence>
<dbReference type="PANTHER" id="PTHR35901">
    <property type="entry name" value="RIBONUCLEASE VAPC3"/>
    <property type="match status" value="1"/>
</dbReference>
<evidence type="ECO:0000313" key="7">
    <source>
        <dbReference type="EMBL" id="CAI4033889.1"/>
    </source>
</evidence>
<dbReference type="GO" id="GO:0000287">
    <property type="term" value="F:magnesium ion binding"/>
    <property type="evidence" value="ECO:0007669"/>
    <property type="project" value="UniProtKB-UniRule"/>
</dbReference>
<keyword evidence="8" id="KW-1185">Reference proteome</keyword>
<sequence>MTVYVDTSVLAAYYCPEPLSLVAERTLRSVTAPAISELTLVEFTSAVSRKIREKTLSRESGVRVMAQFEAHVEEGYYEMLSLKARDYRLARSWLGKFQGTLRTLDALHLSVAESAAASVLTADRRLAIEARSLGLPVKLLTLGRVG</sequence>
<reference evidence="7" key="1">
    <citation type="submission" date="2022-10" db="EMBL/GenBank/DDBJ databases">
        <authorList>
            <person name="Koch H."/>
        </authorList>
    </citation>
    <scope>NUCLEOTIDE SEQUENCE</scope>
    <source>
        <strain evidence="7">DNF</strain>
    </source>
</reference>
<dbReference type="Pfam" id="PF01850">
    <property type="entry name" value="PIN"/>
    <property type="match status" value="1"/>
</dbReference>
<feature type="binding site" evidence="5">
    <location>
        <position position="6"/>
    </location>
    <ligand>
        <name>Mg(2+)</name>
        <dbReference type="ChEBI" id="CHEBI:18420"/>
    </ligand>
</feature>
<feature type="binding site" evidence="5">
    <location>
        <position position="105"/>
    </location>
    <ligand>
        <name>Mg(2+)</name>
        <dbReference type="ChEBI" id="CHEBI:18420"/>
    </ligand>
</feature>
<evidence type="ECO:0000256" key="2">
    <source>
        <dbReference type="ARBA" id="ARBA00022722"/>
    </source>
</evidence>
<keyword evidence="5" id="KW-0460">Magnesium</keyword>
<dbReference type="GO" id="GO:0004540">
    <property type="term" value="F:RNA nuclease activity"/>
    <property type="evidence" value="ECO:0007669"/>
    <property type="project" value="InterPro"/>
</dbReference>
<gene>
    <name evidence="5" type="primary">vapC</name>
    <name evidence="7" type="ORF">DNFV4_04331</name>
</gene>
<dbReference type="PANTHER" id="PTHR35901:SF1">
    <property type="entry name" value="EXONUCLEASE VAPC9"/>
    <property type="match status" value="1"/>
</dbReference>
<comment type="similarity">
    <text evidence="5">Belongs to the PINc/VapC protein family.</text>
</comment>
<dbReference type="CDD" id="cd09874">
    <property type="entry name" value="PIN_MT3492-like"/>
    <property type="match status" value="1"/>
</dbReference>
<dbReference type="RefSeq" id="WP_289271314.1">
    <property type="nucleotide sequence ID" value="NZ_OX365700.1"/>
</dbReference>
<dbReference type="GO" id="GO:0016787">
    <property type="term" value="F:hydrolase activity"/>
    <property type="evidence" value="ECO:0007669"/>
    <property type="project" value="UniProtKB-KW"/>
</dbReference>
<dbReference type="GO" id="GO:0090729">
    <property type="term" value="F:toxin activity"/>
    <property type="evidence" value="ECO:0007669"/>
    <property type="project" value="UniProtKB-KW"/>
</dbReference>
<dbReference type="EMBL" id="OX365700">
    <property type="protein sequence ID" value="CAI4033889.1"/>
    <property type="molecule type" value="Genomic_DNA"/>
</dbReference>
<feature type="domain" description="PIN" evidence="6">
    <location>
        <begin position="3"/>
        <end position="127"/>
    </location>
</feature>
<comment type="cofactor">
    <cofactor evidence="5">
        <name>Mg(2+)</name>
        <dbReference type="ChEBI" id="CHEBI:18420"/>
    </cofactor>
</comment>
<keyword evidence="5" id="KW-0800">Toxin</keyword>
<keyword evidence="3 5" id="KW-0479">Metal-binding</keyword>
<protein>
    <recommendedName>
        <fullName evidence="5">Ribonuclease VapC</fullName>
        <shortName evidence="5">RNase VapC</shortName>
        <ecNumber evidence="5">3.1.-.-</ecNumber>
    </recommendedName>
    <alternativeName>
        <fullName evidence="5">Toxin VapC</fullName>
    </alternativeName>
</protein>
<dbReference type="InterPro" id="IPR022907">
    <property type="entry name" value="VapC_family"/>
</dbReference>
<proteinExistence type="inferred from homology"/>
<comment type="function">
    <text evidence="5">Toxic component of a toxin-antitoxin (TA) system. An RNase.</text>
</comment>
<dbReference type="Proteomes" id="UP001179121">
    <property type="component" value="Chromosome"/>
</dbReference>
<dbReference type="InterPro" id="IPR029060">
    <property type="entry name" value="PIN-like_dom_sf"/>
</dbReference>
<keyword evidence="2 5" id="KW-0540">Nuclease</keyword>
<keyword evidence="4 5" id="KW-0378">Hydrolase</keyword>
<accession>A0AA86TFK6</accession>
<dbReference type="SUPFAM" id="SSF88723">
    <property type="entry name" value="PIN domain-like"/>
    <property type="match status" value="1"/>
</dbReference>
<evidence type="ECO:0000256" key="1">
    <source>
        <dbReference type="ARBA" id="ARBA00022649"/>
    </source>
</evidence>
<organism evidence="7 8">
    <name type="scientific">Nitrospira tepida</name>
    <dbReference type="NCBI Taxonomy" id="2973512"/>
    <lineage>
        <taxon>Bacteria</taxon>
        <taxon>Pseudomonadati</taxon>
        <taxon>Nitrospirota</taxon>
        <taxon>Nitrospiria</taxon>
        <taxon>Nitrospirales</taxon>
        <taxon>Nitrospiraceae</taxon>
        <taxon>Nitrospira</taxon>
    </lineage>
</organism>
<dbReference type="InterPro" id="IPR002716">
    <property type="entry name" value="PIN_dom"/>
</dbReference>
<dbReference type="KEGG" id="nti:DNFV4_04331"/>
<evidence type="ECO:0000313" key="8">
    <source>
        <dbReference type="Proteomes" id="UP001179121"/>
    </source>
</evidence>
<dbReference type="Gene3D" id="3.40.50.1010">
    <property type="entry name" value="5'-nuclease"/>
    <property type="match status" value="1"/>
</dbReference>
<name>A0AA86TFK6_9BACT</name>
<dbReference type="AlphaFoldDB" id="A0AA86TFK6"/>
<dbReference type="HAMAP" id="MF_00265">
    <property type="entry name" value="VapC_Nob1"/>
    <property type="match status" value="1"/>
</dbReference>
<dbReference type="InterPro" id="IPR051619">
    <property type="entry name" value="TypeII_TA_RNase_PINc/VapC"/>
</dbReference>
<evidence type="ECO:0000256" key="4">
    <source>
        <dbReference type="ARBA" id="ARBA00022801"/>
    </source>
</evidence>
<evidence type="ECO:0000256" key="5">
    <source>
        <dbReference type="HAMAP-Rule" id="MF_00265"/>
    </source>
</evidence>
<evidence type="ECO:0000259" key="6">
    <source>
        <dbReference type="Pfam" id="PF01850"/>
    </source>
</evidence>